<evidence type="ECO:0000256" key="1">
    <source>
        <dbReference type="SAM" id="MobiDB-lite"/>
    </source>
</evidence>
<dbReference type="EMBL" id="JASSZA010000015">
    <property type="protein sequence ID" value="KAK2092448.1"/>
    <property type="molecule type" value="Genomic_DNA"/>
</dbReference>
<gene>
    <name evidence="2" type="ORF">P7K49_028976</name>
</gene>
<feature type="region of interest" description="Disordered" evidence="1">
    <location>
        <begin position="1"/>
        <end position="47"/>
    </location>
</feature>
<dbReference type="Proteomes" id="UP001266305">
    <property type="component" value="Unassembled WGS sequence"/>
</dbReference>
<name>A0ABQ9U5W7_SAGOE</name>
<comment type="caution">
    <text evidence="2">The sequence shown here is derived from an EMBL/GenBank/DDBJ whole genome shotgun (WGS) entry which is preliminary data.</text>
</comment>
<accession>A0ABQ9U5W7</accession>
<keyword evidence="3" id="KW-1185">Reference proteome</keyword>
<protein>
    <recommendedName>
        <fullName evidence="4">Dopamine receptor D4</fullName>
    </recommendedName>
</protein>
<evidence type="ECO:0000313" key="2">
    <source>
        <dbReference type="EMBL" id="KAK2092448.1"/>
    </source>
</evidence>
<sequence length="63" mass="6491">RPLPRCAPGQPTASRPMGRRGRSLCPDPGPPPAPALRSTAARLPAPPPASALLGLVYEVVWAA</sequence>
<feature type="non-terminal residue" evidence="2">
    <location>
        <position position="1"/>
    </location>
</feature>
<reference evidence="2 3" key="1">
    <citation type="submission" date="2023-05" db="EMBL/GenBank/DDBJ databases">
        <title>B98-5 Cell Line De Novo Hybrid Assembly: An Optical Mapping Approach.</title>
        <authorList>
            <person name="Kananen K."/>
            <person name="Auerbach J.A."/>
            <person name="Kautto E."/>
            <person name="Blachly J.S."/>
        </authorList>
    </citation>
    <scope>NUCLEOTIDE SEQUENCE [LARGE SCALE GENOMIC DNA]</scope>
    <source>
        <strain evidence="2">B95-8</strain>
        <tissue evidence="2">Cell line</tissue>
    </source>
</reference>
<organism evidence="2 3">
    <name type="scientific">Saguinus oedipus</name>
    <name type="common">Cotton-top tamarin</name>
    <name type="synonym">Oedipomidas oedipus</name>
    <dbReference type="NCBI Taxonomy" id="9490"/>
    <lineage>
        <taxon>Eukaryota</taxon>
        <taxon>Metazoa</taxon>
        <taxon>Chordata</taxon>
        <taxon>Craniata</taxon>
        <taxon>Vertebrata</taxon>
        <taxon>Euteleostomi</taxon>
        <taxon>Mammalia</taxon>
        <taxon>Eutheria</taxon>
        <taxon>Euarchontoglires</taxon>
        <taxon>Primates</taxon>
        <taxon>Haplorrhini</taxon>
        <taxon>Platyrrhini</taxon>
        <taxon>Cebidae</taxon>
        <taxon>Callitrichinae</taxon>
        <taxon>Saguinus</taxon>
    </lineage>
</organism>
<feature type="non-terminal residue" evidence="2">
    <location>
        <position position="63"/>
    </location>
</feature>
<evidence type="ECO:0000313" key="3">
    <source>
        <dbReference type="Proteomes" id="UP001266305"/>
    </source>
</evidence>
<evidence type="ECO:0008006" key="4">
    <source>
        <dbReference type="Google" id="ProtNLM"/>
    </source>
</evidence>
<proteinExistence type="predicted"/>